<evidence type="ECO:0000313" key="1">
    <source>
        <dbReference type="EMBL" id="CAK65742.1"/>
    </source>
</evidence>
<dbReference type="OrthoDB" id="10501354at2759"/>
<evidence type="ECO:0000313" key="2">
    <source>
        <dbReference type="Proteomes" id="UP000000600"/>
    </source>
</evidence>
<dbReference type="RefSeq" id="XP_001433139.1">
    <property type="nucleotide sequence ID" value="XM_001433102.1"/>
</dbReference>
<reference evidence="1 2" key="1">
    <citation type="journal article" date="2006" name="Nature">
        <title>Global trends of whole-genome duplications revealed by the ciliate Paramecium tetraurelia.</title>
        <authorList>
            <consortium name="Genoscope"/>
            <person name="Aury J.-M."/>
            <person name="Jaillon O."/>
            <person name="Duret L."/>
            <person name="Noel B."/>
            <person name="Jubin C."/>
            <person name="Porcel B.M."/>
            <person name="Segurens B."/>
            <person name="Daubin V."/>
            <person name="Anthouard V."/>
            <person name="Aiach N."/>
            <person name="Arnaiz O."/>
            <person name="Billaut A."/>
            <person name="Beisson J."/>
            <person name="Blanc I."/>
            <person name="Bouhouche K."/>
            <person name="Camara F."/>
            <person name="Duharcourt S."/>
            <person name="Guigo R."/>
            <person name="Gogendeau D."/>
            <person name="Katinka M."/>
            <person name="Keller A.-M."/>
            <person name="Kissmehl R."/>
            <person name="Klotz C."/>
            <person name="Koll F."/>
            <person name="Le Moue A."/>
            <person name="Lepere C."/>
            <person name="Malinsky S."/>
            <person name="Nowacki M."/>
            <person name="Nowak J.K."/>
            <person name="Plattner H."/>
            <person name="Poulain J."/>
            <person name="Ruiz F."/>
            <person name="Serrano V."/>
            <person name="Zagulski M."/>
            <person name="Dessen P."/>
            <person name="Betermier M."/>
            <person name="Weissenbach J."/>
            <person name="Scarpelli C."/>
            <person name="Schachter V."/>
            <person name="Sperling L."/>
            <person name="Meyer E."/>
            <person name="Cohen J."/>
            <person name="Wincker P."/>
        </authorList>
    </citation>
    <scope>NUCLEOTIDE SEQUENCE [LARGE SCALE GENOMIC DNA]</scope>
    <source>
        <strain evidence="1 2">Stock d4-2</strain>
    </source>
</reference>
<accession>A0C4M5</accession>
<gene>
    <name evidence="1" type="ORF">GSPATT00006241001</name>
</gene>
<dbReference type="Proteomes" id="UP000000600">
    <property type="component" value="Unassembled WGS sequence"/>
</dbReference>
<organism evidence="1 2">
    <name type="scientific">Paramecium tetraurelia</name>
    <dbReference type="NCBI Taxonomy" id="5888"/>
    <lineage>
        <taxon>Eukaryota</taxon>
        <taxon>Sar</taxon>
        <taxon>Alveolata</taxon>
        <taxon>Ciliophora</taxon>
        <taxon>Intramacronucleata</taxon>
        <taxon>Oligohymenophorea</taxon>
        <taxon>Peniculida</taxon>
        <taxon>Parameciidae</taxon>
        <taxon>Paramecium</taxon>
    </lineage>
</organism>
<dbReference type="EMBL" id="CT868041">
    <property type="protein sequence ID" value="CAK65742.1"/>
    <property type="molecule type" value="Genomic_DNA"/>
</dbReference>
<keyword evidence="2" id="KW-1185">Reference proteome</keyword>
<dbReference type="AlphaFoldDB" id="A0C4M5"/>
<dbReference type="HOGENOM" id="CLU_1430576_0_0_1"/>
<dbReference type="KEGG" id="ptm:GSPATT00006241001"/>
<sequence length="190" mass="21909">MFIVRKYHSEIGAFFEVCQTIDFFEAQNLGCSDRINKFACMSLQKQKCTWNNKCELLRENTIKNNQQCNYHEIAVTPYTCQQLKSGLCKISFNQGMNSGLEGDYRCVEVRIDQLSTITCNQPGLNDQACLSIITEDQYCVFLDDQCKSIEPKQVFSCNQLNKNACISIMLNSQQLLCEWIDSFMQNIQLK</sequence>
<name>A0C4M5_PARTE</name>
<protein>
    <recommendedName>
        <fullName evidence="3">SUEL-type lectin domain-containing protein</fullName>
    </recommendedName>
</protein>
<evidence type="ECO:0008006" key="3">
    <source>
        <dbReference type="Google" id="ProtNLM"/>
    </source>
</evidence>
<proteinExistence type="predicted"/>
<dbReference type="GeneID" id="5018924"/>
<dbReference type="InParanoid" id="A0C4M5"/>